<dbReference type="EMBL" id="RXIC02000020">
    <property type="protein sequence ID" value="KAB1221279.1"/>
    <property type="molecule type" value="Genomic_DNA"/>
</dbReference>
<dbReference type="GO" id="GO:0006284">
    <property type="term" value="P:base-excision repair"/>
    <property type="evidence" value="ECO:0007669"/>
    <property type="project" value="InterPro"/>
</dbReference>
<feature type="region of interest" description="Disordered" evidence="10">
    <location>
        <begin position="628"/>
        <end position="652"/>
    </location>
</feature>
<dbReference type="GO" id="GO:0035514">
    <property type="term" value="F:DNA demethylase activity"/>
    <property type="evidence" value="ECO:0007669"/>
    <property type="project" value="InterPro"/>
</dbReference>
<organism evidence="12 13">
    <name type="scientific">Morella rubra</name>
    <name type="common">Chinese bayberry</name>
    <dbReference type="NCBI Taxonomy" id="262757"/>
    <lineage>
        <taxon>Eukaryota</taxon>
        <taxon>Viridiplantae</taxon>
        <taxon>Streptophyta</taxon>
        <taxon>Embryophyta</taxon>
        <taxon>Tracheophyta</taxon>
        <taxon>Spermatophyta</taxon>
        <taxon>Magnoliopsida</taxon>
        <taxon>eudicotyledons</taxon>
        <taxon>Gunneridae</taxon>
        <taxon>Pentapetalae</taxon>
        <taxon>rosids</taxon>
        <taxon>fabids</taxon>
        <taxon>Fagales</taxon>
        <taxon>Myricaceae</taxon>
        <taxon>Morella</taxon>
    </lineage>
</organism>
<evidence type="ECO:0000256" key="9">
    <source>
        <dbReference type="ARBA" id="ARBA00023242"/>
    </source>
</evidence>
<evidence type="ECO:0000256" key="3">
    <source>
        <dbReference type="ARBA" id="ARBA00005646"/>
    </source>
</evidence>
<dbReference type="PANTHER" id="PTHR46213">
    <property type="entry name" value="TRANSCRIPTIONAL ACTIVATOR DEMETER"/>
    <property type="match status" value="1"/>
</dbReference>
<dbReference type="GO" id="GO:0046872">
    <property type="term" value="F:metal ion binding"/>
    <property type="evidence" value="ECO:0007669"/>
    <property type="project" value="UniProtKB-KW"/>
</dbReference>
<dbReference type="PANTHER" id="PTHR46213:SF13">
    <property type="entry name" value="DEMETER-LIKE PROTEIN 2-RELATED"/>
    <property type="match status" value="1"/>
</dbReference>
<dbReference type="Pfam" id="PF15628">
    <property type="entry name" value="RRM_DME"/>
    <property type="match status" value="1"/>
</dbReference>
<comment type="similarity">
    <text evidence="3">Belongs to the DNA glycosylase family. DEMETER subfamily.</text>
</comment>
<feature type="compositionally biased region" description="Polar residues" evidence="10">
    <location>
        <begin position="635"/>
        <end position="647"/>
    </location>
</feature>
<feature type="compositionally biased region" description="Polar residues" evidence="10">
    <location>
        <begin position="397"/>
        <end position="411"/>
    </location>
</feature>
<dbReference type="SUPFAM" id="SSF48150">
    <property type="entry name" value="DNA-glycosylase"/>
    <property type="match status" value="1"/>
</dbReference>
<evidence type="ECO:0000256" key="10">
    <source>
        <dbReference type="SAM" id="MobiDB-lite"/>
    </source>
</evidence>
<dbReference type="Gene3D" id="1.10.1670.10">
    <property type="entry name" value="Helix-hairpin-Helix base-excision DNA repair enzymes (C-terminal)"/>
    <property type="match status" value="1"/>
</dbReference>
<keyword evidence="13" id="KW-1185">Reference proteome</keyword>
<feature type="region of interest" description="Disordered" evidence="10">
    <location>
        <begin position="1818"/>
        <end position="1837"/>
    </location>
</feature>
<dbReference type="InterPro" id="IPR023170">
    <property type="entry name" value="HhH_base_excis_C"/>
</dbReference>
<dbReference type="InterPro" id="IPR044811">
    <property type="entry name" value="DME/ROS1"/>
</dbReference>
<dbReference type="Proteomes" id="UP000516437">
    <property type="component" value="Chromosome 2"/>
</dbReference>
<name>A0A6A1W7M5_9ROSI</name>
<comment type="caution">
    <text evidence="12">The sequence shown here is derived from an EMBL/GenBank/DDBJ whole genome shotgun (WGS) entry which is preliminary data.</text>
</comment>
<feature type="region of interest" description="Disordered" evidence="10">
    <location>
        <begin position="579"/>
        <end position="600"/>
    </location>
</feature>
<dbReference type="GO" id="GO:0019104">
    <property type="term" value="F:DNA N-glycosylase activity"/>
    <property type="evidence" value="ECO:0007669"/>
    <property type="project" value="InterPro"/>
</dbReference>
<feature type="compositionally biased region" description="Basic residues" evidence="10">
    <location>
        <begin position="302"/>
        <end position="322"/>
    </location>
</feature>
<keyword evidence="6" id="KW-0408">Iron</keyword>
<dbReference type="InterPro" id="IPR028924">
    <property type="entry name" value="Perm-CXXC"/>
</dbReference>
<feature type="region of interest" description="Disordered" evidence="10">
    <location>
        <begin position="1146"/>
        <end position="1210"/>
    </location>
</feature>
<evidence type="ECO:0000256" key="2">
    <source>
        <dbReference type="ARBA" id="ARBA00004123"/>
    </source>
</evidence>
<keyword evidence="9" id="KW-0539">Nucleus</keyword>
<dbReference type="CDD" id="cd00056">
    <property type="entry name" value="ENDO3c"/>
    <property type="match status" value="1"/>
</dbReference>
<feature type="compositionally biased region" description="Basic residues" evidence="10">
    <location>
        <begin position="385"/>
        <end position="395"/>
    </location>
</feature>
<keyword evidence="4" id="KW-0004">4Fe-4S</keyword>
<protein>
    <submittedName>
        <fullName evidence="12">Protein ROS1</fullName>
    </submittedName>
</protein>
<evidence type="ECO:0000256" key="7">
    <source>
        <dbReference type="ARBA" id="ARBA00023014"/>
    </source>
</evidence>
<reference evidence="12 13" key="1">
    <citation type="journal article" date="2019" name="Plant Biotechnol. J.">
        <title>The red bayberry genome and genetic basis of sex determination.</title>
        <authorList>
            <person name="Jia H.M."/>
            <person name="Jia H.J."/>
            <person name="Cai Q.L."/>
            <person name="Wang Y."/>
            <person name="Zhao H.B."/>
            <person name="Yang W.F."/>
            <person name="Wang G.Y."/>
            <person name="Li Y.H."/>
            <person name="Zhan D.L."/>
            <person name="Shen Y.T."/>
            <person name="Niu Q.F."/>
            <person name="Chang L."/>
            <person name="Qiu J."/>
            <person name="Zhao L."/>
            <person name="Xie H.B."/>
            <person name="Fu W.Y."/>
            <person name="Jin J."/>
            <person name="Li X.W."/>
            <person name="Jiao Y."/>
            <person name="Zhou C.C."/>
            <person name="Tu T."/>
            <person name="Chai C.Y."/>
            <person name="Gao J.L."/>
            <person name="Fan L.J."/>
            <person name="van de Weg E."/>
            <person name="Wang J.Y."/>
            <person name="Gao Z.S."/>
        </authorList>
    </citation>
    <scope>NUCLEOTIDE SEQUENCE [LARGE SCALE GENOMIC DNA]</scope>
    <source>
        <tissue evidence="12">Leaves</tissue>
    </source>
</reference>
<accession>A0A6A1W7M5</accession>
<dbReference type="GO" id="GO:0051539">
    <property type="term" value="F:4 iron, 4 sulfur cluster binding"/>
    <property type="evidence" value="ECO:0007669"/>
    <property type="project" value="UniProtKB-KW"/>
</dbReference>
<feature type="compositionally biased region" description="Low complexity" evidence="10">
    <location>
        <begin position="1200"/>
        <end position="1210"/>
    </location>
</feature>
<feature type="domain" description="HhH-GPD" evidence="11">
    <location>
        <begin position="1388"/>
        <end position="1525"/>
    </location>
</feature>
<evidence type="ECO:0000259" key="11">
    <source>
        <dbReference type="SMART" id="SM00478"/>
    </source>
</evidence>
<evidence type="ECO:0000313" key="13">
    <source>
        <dbReference type="Proteomes" id="UP000516437"/>
    </source>
</evidence>
<evidence type="ECO:0000313" key="12">
    <source>
        <dbReference type="EMBL" id="KAB1221279.1"/>
    </source>
</evidence>
<feature type="compositionally biased region" description="Polar residues" evidence="10">
    <location>
        <begin position="511"/>
        <end position="521"/>
    </location>
</feature>
<keyword evidence="7" id="KW-0411">Iron-sulfur</keyword>
<dbReference type="OrthoDB" id="5607at2759"/>
<evidence type="ECO:0000256" key="1">
    <source>
        <dbReference type="ARBA" id="ARBA00001966"/>
    </source>
</evidence>
<comment type="subcellular location">
    <subcellularLocation>
        <location evidence="2">Nucleus</location>
    </subcellularLocation>
</comment>
<sequence length="1837" mass="204216">MDVTKRGEDGLQAQGSWIPKTPIKPILLRPPPICTEGEGNELGRTTWLESETVSSSSAQGSQASRIVACCNFPSCEVPRSSASNCNEASAAKCVVAWDNVGTREEPDMGRWNNLPFVDLLALADAASAASHAAAPQGNDSAANSSFSYAKNCHDEWNGISSSSASPCTNVNSMPEEHYYEARAPYQQFYDLDLEPGTMFGANSSTTISQLAPITPEKDRQLQHKPVSEEQNLCAYGRMDKEREKTENLIGTIRVGTNEFQQEFSELVGDSSVTAISTSLKENQCPDERGSHSIDLNKTPQQKSRRKKHRPKVVTEGKRKRTPKAVTPKTTGSKENPAAKRKYVRRKGVNNPTITPAELTEESTDLKTLEPLVTPKPIGSKENTTGKRKYVRRKGVNKPSTTPELTGGSTDLKTLEPTRKSCRRALKYDVGQPQDKSSICKSPIKLDSELQTEGFCSGGVQSRSTVQLSRGIEVTVGHKEAGVAYDLTCDLTCSANQMLIEYISLPERQAPSTLLPTETNPPQAELNADSQKDGHAEREGQLLAQNGQENTEKVGLKTNSRASPIPNDFNCSTYAILSQEEQGRQSKRSYSHDTTEQEDASISNLAEAQFSTIDTSQLTKWMHFPKISKKKRTEKGQNPTISSSSSCVTAPKDDGRPATCLQHDAEANPCSWTGDYWDSGPQLNAGTTPLTIVGKGNQQSFEHILPLSPTAKRSKGRPTRVRTSSSLNQVPDCITHTTREPLVDGVGRTVENPQNPHICIDDLVANVHAPLARRKRSKRTSLVSSASANTNEMQLHNKLVLYNHCLSSSNPVGAYHEITWNEKFSIEAMAEQFMHLDINRESRKFAQENNAVVPYNRQNQDDNALILYKRDGTVVPYEGWFDPIKKRRQRPKVDLDEETNRVWKLLLENINSEGIDGTDKEKTKWWEEERRVFCGRADTFIARMHLVQGDRRFSQWKGSVLDSVVGVFLTQNVSDHLSSSAFMSLAARFPLKSRSNHEACYEEEVSSIGNGPEVCILDPEVSIQWKPSCEQSPIMLDHLENNEEKEVVNSNSSPGGSIGAERECFTEEDMIATEKPLSSQNAASSCQNSLLLHTTEKTESCLQKNLEADFLLHVSKPNISDGCASVLELGLMTGSTMLNEVTGGVNRSFEENSEDAWSQSKGRPSEENSEDAWSQSKGMNHKSNSKYVDKINDPQSSLGASMNPSSNSCLHSSHTSRVLEYQYSETFSEGTQDSGISKIKDENCLILQSEQTMESSSQADLQNELTVNVEKAPRFSSESCNNFQGDENVIIPSQSQALGDPEIGGPLAQGPNIEMQQNLPNLSGEVVDISQKRAESDLNAHGPFFGKKISKMNDASEKAQRKRVRKERKDEFDWDKLRKQAEATGKKRERTTNTMDSLDWEAVRSADVSEIANTIKERGMNNMLAERIKDFLNRLVREHGSIDLEWLRDVPPDQAKEYLLSVRGLGLKSVECVRLLTLHHLAFPVDTNVGRIAVRLGWVPLQPLPESLQLHLLELARLALPGLEEKSIVAAPEHRPAEKPDVNTDWLALPLPHVTKQSETGQQSEAKPGVTNCVPIIEEPATPEPECTQEENDIENSFYEEPDEIPTIKLNIEEFTQNLQNYMQNNMELQEVDLSKALVALTPEAASIPMPKLKYVSRLRTEHQVYELPDSHPLLEKLDKREPDDPCSYLLAIWTPGETVNPIQPPEKECNSQEQGRLCDEKECSSCDSIREIPCRTAMRGSFPLNGTYFQVNEVFADHDSSLNPIGVPRDWIWNLPRRTVYFGTSIPTIFKGYVCVRGFDQKTRAPRPLMARLHFPASKSTRAKGSTEDKKTEIAST</sequence>
<dbReference type="InterPro" id="IPR028925">
    <property type="entry name" value="RRM_DME"/>
</dbReference>
<dbReference type="InterPro" id="IPR003265">
    <property type="entry name" value="HhH-GPD_domain"/>
</dbReference>
<evidence type="ECO:0000256" key="6">
    <source>
        <dbReference type="ARBA" id="ARBA00023004"/>
    </source>
</evidence>
<feature type="region of interest" description="Disordered" evidence="10">
    <location>
        <begin position="511"/>
        <end position="536"/>
    </location>
</feature>
<dbReference type="GO" id="GO:0005634">
    <property type="term" value="C:nucleus"/>
    <property type="evidence" value="ECO:0007669"/>
    <property type="project" value="UniProtKB-SubCell"/>
</dbReference>
<evidence type="ECO:0000256" key="4">
    <source>
        <dbReference type="ARBA" id="ARBA00022485"/>
    </source>
</evidence>
<dbReference type="Gene3D" id="1.10.340.30">
    <property type="entry name" value="Hypothetical protein, domain 2"/>
    <property type="match status" value="1"/>
</dbReference>
<keyword evidence="5" id="KW-0479">Metal-binding</keyword>
<dbReference type="GO" id="GO:0003677">
    <property type="term" value="F:DNA binding"/>
    <property type="evidence" value="ECO:0007669"/>
    <property type="project" value="UniProtKB-KW"/>
</dbReference>
<feature type="region of interest" description="Disordered" evidence="10">
    <location>
        <begin position="371"/>
        <end position="413"/>
    </location>
</feature>
<dbReference type="Pfam" id="PF15629">
    <property type="entry name" value="Perm-CXXC"/>
    <property type="match status" value="1"/>
</dbReference>
<evidence type="ECO:0000256" key="8">
    <source>
        <dbReference type="ARBA" id="ARBA00023125"/>
    </source>
</evidence>
<proteinExistence type="inferred from homology"/>
<dbReference type="GO" id="GO:0141166">
    <property type="term" value="P:chromosomal 5-methylcytosine DNA demethylation pathway"/>
    <property type="evidence" value="ECO:0007669"/>
    <property type="project" value="InterPro"/>
</dbReference>
<dbReference type="InterPro" id="IPR011257">
    <property type="entry name" value="DNA_glycosylase"/>
</dbReference>
<feature type="compositionally biased region" description="Basic and acidic residues" evidence="10">
    <location>
        <begin position="1825"/>
        <end position="1837"/>
    </location>
</feature>
<feature type="region of interest" description="Disordered" evidence="10">
    <location>
        <begin position="280"/>
        <end position="341"/>
    </location>
</feature>
<keyword evidence="8" id="KW-0238">DNA-binding</keyword>
<dbReference type="SMART" id="SM00478">
    <property type="entry name" value="ENDO3c"/>
    <property type="match status" value="1"/>
</dbReference>
<comment type="cofactor">
    <cofactor evidence="1">
        <name>[4Fe-4S] cluster</name>
        <dbReference type="ChEBI" id="CHEBI:49883"/>
    </cofactor>
</comment>
<gene>
    <name evidence="12" type="ORF">CJ030_MR2G024905</name>
</gene>
<evidence type="ECO:0000256" key="5">
    <source>
        <dbReference type="ARBA" id="ARBA00022723"/>
    </source>
</evidence>